<proteinExistence type="predicted"/>
<gene>
    <name evidence="5" type="ORF">GFB47_14285</name>
</gene>
<feature type="domain" description="HAMP" evidence="3">
    <location>
        <begin position="172"/>
        <end position="224"/>
    </location>
</feature>
<dbReference type="Gene3D" id="3.30.70.270">
    <property type="match status" value="1"/>
</dbReference>
<dbReference type="PROSITE" id="PS50885">
    <property type="entry name" value="HAMP"/>
    <property type="match status" value="1"/>
</dbReference>
<dbReference type="InterPro" id="IPR042461">
    <property type="entry name" value="LapD_MoxY_peri_C"/>
</dbReference>
<keyword evidence="1" id="KW-0472">Membrane</keyword>
<dbReference type="PROSITE" id="PS50883">
    <property type="entry name" value="EAL"/>
    <property type="match status" value="1"/>
</dbReference>
<evidence type="ECO:0000313" key="6">
    <source>
        <dbReference type="Proteomes" id="UP000348942"/>
    </source>
</evidence>
<feature type="transmembrane region" description="Helical" evidence="1">
    <location>
        <begin position="145"/>
        <end position="171"/>
    </location>
</feature>
<sequence>MSLYQQFLLWLSLVLLVLMTTVFGLQFNSTHTYLQQQQKIALTNAISSMNIALTRYIKDKDKIGIESVINATFDSGYYDNIHFEMLDKSQKIDRKYQDDTNIAPTWFQKLDLFKNLKQSQVLMDGWLQTATLTVTSNADNAYDELWSLTIYLLAAFIAIAIVSAFSLAFILKVMLKPLKDIQQRANEISSDQFGEPIPSVNTRELSDVVQAMNHMSQHIETYYQQSAEEARRLRIRAYQDPVSELSNRDFFITQLEPWLDSDSMDYCGVCLIQVDSINDAYENQEFQKADQLVRSLSTVLSRLMSEENTLARFSRSEFILLIPHCQQDDFDRISNKTLKIVKELSSDPNTASSASIGMLMIHDQNDTKTVFSQLDNALTQARQQSENSTYLLDTSSISPQFTKGKMEWQSLVEHAINNGLVKITLQAAIDKQQQHIQHEVFAYIEIDGLIYNANHFITALEQTPIAAQFDDHILSLVTEYLNNSIEPSPIAVNITKYSINDAQFIASLEDKLAHNINLREYLYFELPEISFIKKTQSTRIFTHLLNKYGFKFGIDHFGHNFSSLEYLHQVRPHYVKLDLAYTNQLDDPAKYDVLASITRIANNLNIQTIATRVETQDQLEQLANLSISGFQGYITDAS</sequence>
<name>A0A5Q0TM75_9VIBR</name>
<accession>A0A5Q0TM75</accession>
<dbReference type="SMART" id="SM00267">
    <property type="entry name" value="GGDEF"/>
    <property type="match status" value="1"/>
</dbReference>
<feature type="domain" description="EAL" evidence="2">
    <location>
        <begin position="405"/>
        <end position="638"/>
    </location>
</feature>
<dbReference type="PROSITE" id="PS50887">
    <property type="entry name" value="GGDEF"/>
    <property type="match status" value="1"/>
</dbReference>
<dbReference type="InterPro" id="IPR032244">
    <property type="entry name" value="LapD_MoxY_N"/>
</dbReference>
<dbReference type="SMART" id="SM00052">
    <property type="entry name" value="EAL"/>
    <property type="match status" value="1"/>
</dbReference>
<keyword evidence="1" id="KW-1133">Transmembrane helix</keyword>
<dbReference type="SUPFAM" id="SSF141868">
    <property type="entry name" value="EAL domain-like"/>
    <property type="match status" value="1"/>
</dbReference>
<dbReference type="Pfam" id="PF00672">
    <property type="entry name" value="HAMP"/>
    <property type="match status" value="1"/>
</dbReference>
<evidence type="ECO:0000256" key="1">
    <source>
        <dbReference type="SAM" id="Phobius"/>
    </source>
</evidence>
<dbReference type="InterPro" id="IPR029787">
    <property type="entry name" value="Nucleotide_cyclase"/>
</dbReference>
<dbReference type="Pfam" id="PF16448">
    <property type="entry name" value="LapD_MoxY_N"/>
    <property type="match status" value="1"/>
</dbReference>
<dbReference type="PANTHER" id="PTHR33121">
    <property type="entry name" value="CYCLIC DI-GMP PHOSPHODIESTERASE PDEF"/>
    <property type="match status" value="1"/>
</dbReference>
<dbReference type="EMBL" id="CP045700">
    <property type="protein sequence ID" value="QGA66579.1"/>
    <property type="molecule type" value="Genomic_DNA"/>
</dbReference>
<protein>
    <submittedName>
        <fullName evidence="5">EAL domain-containing protein</fullName>
    </submittedName>
</protein>
<dbReference type="InterPro" id="IPR043128">
    <property type="entry name" value="Rev_trsase/Diguanyl_cyclase"/>
</dbReference>
<dbReference type="InterPro" id="IPR035919">
    <property type="entry name" value="EAL_sf"/>
</dbReference>
<dbReference type="InterPro" id="IPR001633">
    <property type="entry name" value="EAL_dom"/>
</dbReference>
<keyword evidence="6" id="KW-1185">Reference proteome</keyword>
<evidence type="ECO:0000259" key="4">
    <source>
        <dbReference type="PROSITE" id="PS50887"/>
    </source>
</evidence>
<dbReference type="Gene3D" id="6.20.270.20">
    <property type="entry name" value="LapD/MoxY periplasmic domain"/>
    <property type="match status" value="1"/>
</dbReference>
<dbReference type="SUPFAM" id="SSF55073">
    <property type="entry name" value="Nucleotide cyclase"/>
    <property type="match status" value="1"/>
</dbReference>
<dbReference type="GO" id="GO:0071111">
    <property type="term" value="F:cyclic-guanylate-specific phosphodiesterase activity"/>
    <property type="evidence" value="ECO:0007669"/>
    <property type="project" value="InterPro"/>
</dbReference>
<dbReference type="GO" id="GO:0007165">
    <property type="term" value="P:signal transduction"/>
    <property type="evidence" value="ECO:0007669"/>
    <property type="project" value="InterPro"/>
</dbReference>
<dbReference type="GO" id="GO:0016020">
    <property type="term" value="C:membrane"/>
    <property type="evidence" value="ECO:0007669"/>
    <property type="project" value="InterPro"/>
</dbReference>
<dbReference type="InterPro" id="IPR000160">
    <property type="entry name" value="GGDEF_dom"/>
</dbReference>
<dbReference type="Gene3D" id="3.20.20.450">
    <property type="entry name" value="EAL domain"/>
    <property type="match status" value="1"/>
</dbReference>
<dbReference type="Proteomes" id="UP000348942">
    <property type="component" value="Chromosome 2"/>
</dbReference>
<organism evidence="5 6">
    <name type="scientific">Vibrio algicola</name>
    <dbReference type="NCBI Taxonomy" id="2662262"/>
    <lineage>
        <taxon>Bacteria</taxon>
        <taxon>Pseudomonadati</taxon>
        <taxon>Pseudomonadota</taxon>
        <taxon>Gammaproteobacteria</taxon>
        <taxon>Vibrionales</taxon>
        <taxon>Vibrionaceae</taxon>
        <taxon>Vibrio</taxon>
    </lineage>
</organism>
<dbReference type="CDD" id="cd01948">
    <property type="entry name" value="EAL"/>
    <property type="match status" value="1"/>
</dbReference>
<evidence type="ECO:0000259" key="2">
    <source>
        <dbReference type="PROSITE" id="PS50883"/>
    </source>
</evidence>
<dbReference type="InterPro" id="IPR050706">
    <property type="entry name" value="Cyclic-di-GMP_PDE-like"/>
</dbReference>
<dbReference type="NCBIfam" id="TIGR00254">
    <property type="entry name" value="GGDEF"/>
    <property type="match status" value="1"/>
</dbReference>
<dbReference type="PANTHER" id="PTHR33121:SF79">
    <property type="entry name" value="CYCLIC DI-GMP PHOSPHODIESTERASE PDED-RELATED"/>
    <property type="match status" value="1"/>
</dbReference>
<reference evidence="5 6" key="1">
    <citation type="submission" date="2019-10" db="EMBL/GenBank/DDBJ databases">
        <title>Vibrio sp. nov., isolated from Coralline algae surface.</title>
        <authorList>
            <person name="Geng Y."/>
            <person name="Zhang X."/>
        </authorList>
    </citation>
    <scope>NUCLEOTIDE SEQUENCE [LARGE SCALE GENOMIC DNA]</scope>
    <source>
        <strain evidence="5 6">SM1977</strain>
    </source>
</reference>
<dbReference type="AlphaFoldDB" id="A0A5Q0TM75"/>
<dbReference type="Pfam" id="PF00990">
    <property type="entry name" value="GGDEF"/>
    <property type="match status" value="1"/>
</dbReference>
<evidence type="ECO:0000313" key="5">
    <source>
        <dbReference type="EMBL" id="QGA66579.1"/>
    </source>
</evidence>
<evidence type="ECO:0000259" key="3">
    <source>
        <dbReference type="PROSITE" id="PS50885"/>
    </source>
</evidence>
<feature type="domain" description="GGDEF" evidence="4">
    <location>
        <begin position="265"/>
        <end position="394"/>
    </location>
</feature>
<dbReference type="InterPro" id="IPR003660">
    <property type="entry name" value="HAMP_dom"/>
</dbReference>
<dbReference type="Gene3D" id="3.30.110.200">
    <property type="match status" value="1"/>
</dbReference>
<dbReference type="CDD" id="cd06225">
    <property type="entry name" value="HAMP"/>
    <property type="match status" value="1"/>
</dbReference>
<keyword evidence="1" id="KW-0812">Transmembrane</keyword>
<dbReference type="Pfam" id="PF00563">
    <property type="entry name" value="EAL"/>
    <property type="match status" value="1"/>
</dbReference>
<dbReference type="SMART" id="SM00304">
    <property type="entry name" value="HAMP"/>
    <property type="match status" value="1"/>
</dbReference>